<sequence>MAPSSKSSSFSPHPHQPRQFTPIQECEREDQEDGCSEERISPIKATPVGCKETRTTPTNHRTPFHDKYTKPVNSKRRQWIGQKCGGNDSVSCNKCRPHAREKISVVPLDNNGLNRLSSSIPSPNAIFKSFFSSLVRKSPKSSDVLTVRDEQWKHAVVELSHKLTETTRTRDEALLEASRLKDSMTELEKKLNKLEVYCHNLKSGLEKCSGNSPYQTGKGHSVISREPNIAGFNDKAIEQFLVLVSEARSSVRLLSRALATQLKHLGCRVFERLSMLLRPYDINISISKNSKTVPFYLEALLSKTFFEDFESVGFQKGSINQVLNPIARCEANYASFNVLKELKWEDVLNKGTRHFSEEFSKFCDRKMNEIVAMLGWNRAWAEPLLQAFFCASKSVWLVHLLANSVHPCLTIFRVDKGVSFDTIYMEDVGGDRARNLVPTMVRIMVAPGFYVYDNVVKCKVVCRYRSNGISNYKGLTPSP</sequence>
<evidence type="ECO:0000313" key="5">
    <source>
        <dbReference type="Proteomes" id="UP001159364"/>
    </source>
</evidence>
<reference evidence="4 5" key="1">
    <citation type="submission" date="2021-09" db="EMBL/GenBank/DDBJ databases">
        <title>Genomic insights and catalytic innovation underlie evolution of tropane alkaloids biosynthesis.</title>
        <authorList>
            <person name="Wang Y.-J."/>
            <person name="Tian T."/>
            <person name="Huang J.-P."/>
            <person name="Huang S.-X."/>
        </authorList>
    </citation>
    <scope>NUCLEOTIDE SEQUENCE [LARGE SCALE GENOMIC DNA]</scope>
    <source>
        <strain evidence="4">KIB-2018</strain>
        <tissue evidence="4">Leaf</tissue>
    </source>
</reference>
<evidence type="ECO:0000256" key="2">
    <source>
        <dbReference type="SAM" id="MobiDB-lite"/>
    </source>
</evidence>
<dbReference type="Proteomes" id="UP001159364">
    <property type="component" value="Linkage Group LG04"/>
</dbReference>
<keyword evidence="5" id="KW-1185">Reference proteome</keyword>
<evidence type="ECO:0000256" key="1">
    <source>
        <dbReference type="SAM" id="Coils"/>
    </source>
</evidence>
<dbReference type="PANTHER" id="PTHR31029">
    <property type="entry name" value="CYCLIN-DEPENDENT KINASE-LIKE PROTEIN"/>
    <property type="match status" value="1"/>
</dbReference>
<dbReference type="PANTHER" id="PTHR31029:SF4">
    <property type="entry name" value="CYCLIN-DEPENDENT KINASE-LIKE PROTEIN"/>
    <property type="match status" value="1"/>
</dbReference>
<feature type="domain" description="GIL1/IRKI C-terminal" evidence="3">
    <location>
        <begin position="411"/>
        <end position="460"/>
    </location>
</feature>
<feature type="coiled-coil region" evidence="1">
    <location>
        <begin position="170"/>
        <end position="197"/>
    </location>
</feature>
<feature type="compositionally biased region" description="Low complexity" evidence="2">
    <location>
        <begin position="1"/>
        <end position="13"/>
    </location>
</feature>
<evidence type="ECO:0000313" key="4">
    <source>
        <dbReference type="EMBL" id="KAJ8767596.1"/>
    </source>
</evidence>
<feature type="region of interest" description="Disordered" evidence="2">
    <location>
        <begin position="1"/>
        <end position="72"/>
    </location>
</feature>
<organism evidence="4 5">
    <name type="scientific">Erythroxylum novogranatense</name>
    <dbReference type="NCBI Taxonomy" id="1862640"/>
    <lineage>
        <taxon>Eukaryota</taxon>
        <taxon>Viridiplantae</taxon>
        <taxon>Streptophyta</taxon>
        <taxon>Embryophyta</taxon>
        <taxon>Tracheophyta</taxon>
        <taxon>Spermatophyta</taxon>
        <taxon>Magnoliopsida</taxon>
        <taxon>eudicotyledons</taxon>
        <taxon>Gunneridae</taxon>
        <taxon>Pentapetalae</taxon>
        <taxon>rosids</taxon>
        <taxon>fabids</taxon>
        <taxon>Malpighiales</taxon>
        <taxon>Erythroxylaceae</taxon>
        <taxon>Erythroxylum</taxon>
    </lineage>
</organism>
<gene>
    <name evidence="4" type="ORF">K2173_018154</name>
</gene>
<evidence type="ECO:0000259" key="3">
    <source>
        <dbReference type="Pfam" id="PF24994"/>
    </source>
</evidence>
<dbReference type="Pfam" id="PF24994">
    <property type="entry name" value="GIL1_IRKI_C"/>
    <property type="match status" value="1"/>
</dbReference>
<dbReference type="EMBL" id="JAIWQS010000004">
    <property type="protein sequence ID" value="KAJ8767596.1"/>
    <property type="molecule type" value="Genomic_DNA"/>
</dbReference>
<keyword evidence="1" id="KW-0175">Coiled coil</keyword>
<dbReference type="InterPro" id="IPR056813">
    <property type="entry name" value="GIL1_IRKI_C"/>
</dbReference>
<comment type="caution">
    <text evidence="4">The sequence shown here is derived from an EMBL/GenBank/DDBJ whole genome shotgun (WGS) entry which is preliminary data.</text>
</comment>
<dbReference type="AlphaFoldDB" id="A0AAV8TME9"/>
<protein>
    <recommendedName>
        <fullName evidence="3">GIL1/IRKI C-terminal domain-containing protein</fullName>
    </recommendedName>
</protein>
<accession>A0AAV8TME9</accession>
<dbReference type="InterPro" id="IPR042316">
    <property type="entry name" value="IRKI-like"/>
</dbReference>
<proteinExistence type="predicted"/>
<name>A0AAV8TME9_9ROSI</name>